<gene>
    <name evidence="1" type="ORF">J2S17_003023</name>
</gene>
<dbReference type="EMBL" id="JAUSUB010000013">
    <property type="protein sequence ID" value="MDQ0271135.1"/>
    <property type="molecule type" value="Genomic_DNA"/>
</dbReference>
<dbReference type="Proteomes" id="UP001238088">
    <property type="component" value="Unassembled WGS sequence"/>
</dbReference>
<dbReference type="RefSeq" id="WP_307476115.1">
    <property type="nucleotide sequence ID" value="NZ_JAUSUB010000013.1"/>
</dbReference>
<reference evidence="1 2" key="1">
    <citation type="submission" date="2023-07" db="EMBL/GenBank/DDBJ databases">
        <title>Genomic Encyclopedia of Type Strains, Phase IV (KMG-IV): sequencing the most valuable type-strain genomes for metagenomic binning, comparative biology and taxonomic classification.</title>
        <authorList>
            <person name="Goeker M."/>
        </authorList>
    </citation>
    <scope>NUCLEOTIDE SEQUENCE [LARGE SCALE GENOMIC DNA]</scope>
    <source>
        <strain evidence="1 2">DSM 23494</strain>
    </source>
</reference>
<comment type="caution">
    <text evidence="1">The sequence shown here is derived from an EMBL/GenBank/DDBJ whole genome shotgun (WGS) entry which is preliminary data.</text>
</comment>
<keyword evidence="2" id="KW-1185">Reference proteome</keyword>
<proteinExistence type="predicted"/>
<accession>A0ABU0AIQ0</accession>
<protein>
    <submittedName>
        <fullName evidence="1">Uncharacterized protein</fullName>
    </submittedName>
</protein>
<evidence type="ECO:0000313" key="2">
    <source>
        <dbReference type="Proteomes" id="UP001238088"/>
    </source>
</evidence>
<organism evidence="1 2">
    <name type="scientific">Cytobacillus purgationiresistens</name>
    <dbReference type="NCBI Taxonomy" id="863449"/>
    <lineage>
        <taxon>Bacteria</taxon>
        <taxon>Bacillati</taxon>
        <taxon>Bacillota</taxon>
        <taxon>Bacilli</taxon>
        <taxon>Bacillales</taxon>
        <taxon>Bacillaceae</taxon>
        <taxon>Cytobacillus</taxon>
    </lineage>
</organism>
<evidence type="ECO:0000313" key="1">
    <source>
        <dbReference type="EMBL" id="MDQ0271135.1"/>
    </source>
</evidence>
<sequence>MHPLKENVVDSINDPNGSLLFLLNDVHPQIQQELFASYANHCCLWFSGDGLRAYYWLSGYIDLIKERKVNPSAVMFYGYDFPKYANHMINIFTIQEEEKRLALNIEMKELNLSYAEMFKYQENYITQRTEHKKSNCEYLLEIYKELKDVLEERNIPLLFK</sequence>
<name>A0ABU0AIQ0_9BACI</name>